<organism evidence="1">
    <name type="scientific">marine metagenome</name>
    <dbReference type="NCBI Taxonomy" id="408172"/>
    <lineage>
        <taxon>unclassified sequences</taxon>
        <taxon>metagenomes</taxon>
        <taxon>ecological metagenomes</taxon>
    </lineage>
</organism>
<evidence type="ECO:0000313" key="1">
    <source>
        <dbReference type="EMBL" id="SVA07203.1"/>
    </source>
</evidence>
<proteinExistence type="predicted"/>
<name>A0A381T0N5_9ZZZZ</name>
<protein>
    <submittedName>
        <fullName evidence="1">Uncharacterized protein</fullName>
    </submittedName>
</protein>
<feature type="non-terminal residue" evidence="1">
    <location>
        <position position="23"/>
    </location>
</feature>
<dbReference type="EMBL" id="UINC01003538">
    <property type="protein sequence ID" value="SVA07203.1"/>
    <property type="molecule type" value="Genomic_DNA"/>
</dbReference>
<sequence>MTNKLNIGILLPTRGLLMQGDQP</sequence>
<reference evidence="1" key="1">
    <citation type="submission" date="2018-05" db="EMBL/GenBank/DDBJ databases">
        <authorList>
            <person name="Lanie J.A."/>
            <person name="Ng W.-L."/>
            <person name="Kazmierczak K.M."/>
            <person name="Andrzejewski T.M."/>
            <person name="Davidsen T.M."/>
            <person name="Wayne K.J."/>
            <person name="Tettelin H."/>
            <person name="Glass J.I."/>
            <person name="Rusch D."/>
            <person name="Podicherti R."/>
            <person name="Tsui H.-C.T."/>
            <person name="Winkler M.E."/>
        </authorList>
    </citation>
    <scope>NUCLEOTIDE SEQUENCE</scope>
</reference>
<dbReference type="AlphaFoldDB" id="A0A381T0N5"/>
<gene>
    <name evidence="1" type="ORF">METZ01_LOCUS60057</name>
</gene>
<accession>A0A381T0N5</accession>